<evidence type="ECO:0000256" key="1">
    <source>
        <dbReference type="SAM" id="Phobius"/>
    </source>
</evidence>
<organism evidence="2 3">
    <name type="scientific">Candidatus Zambryskibacteria bacterium RIFCSPLOWO2_01_FULL_43_17</name>
    <dbReference type="NCBI Taxonomy" id="1802760"/>
    <lineage>
        <taxon>Bacteria</taxon>
        <taxon>Candidatus Zambryskiibacteriota</taxon>
    </lineage>
</organism>
<keyword evidence="1" id="KW-1133">Transmembrane helix</keyword>
<proteinExistence type="predicted"/>
<dbReference type="NCBIfam" id="TIGR02532">
    <property type="entry name" value="IV_pilin_GFxxxE"/>
    <property type="match status" value="1"/>
</dbReference>
<sequence length="193" mass="20840">MTTLPTTYSRQPRTMPEAGVTLIEPLVSIAVFSVIMAISLGSVLSILDAGRKANSLRSVMTNLNFALEILSREIKFGTNYYCGTNTASPHTLTNDCAGGATSITFTSSTGVDTIYRLQNNQIQKSTDHGVSYSGITSPDIIVQDLKFYVFGSTAGNTFQPRAFITTRGYAGVKPTAQSKFFIQTSASQRILDI</sequence>
<dbReference type="AlphaFoldDB" id="A0A1G2U0Z1"/>
<dbReference type="Proteomes" id="UP000179283">
    <property type="component" value="Unassembled WGS sequence"/>
</dbReference>
<evidence type="ECO:0000313" key="3">
    <source>
        <dbReference type="Proteomes" id="UP000179283"/>
    </source>
</evidence>
<feature type="transmembrane region" description="Helical" evidence="1">
    <location>
        <begin position="26"/>
        <end position="47"/>
    </location>
</feature>
<keyword evidence="1" id="KW-0812">Transmembrane</keyword>
<evidence type="ECO:0008006" key="4">
    <source>
        <dbReference type="Google" id="ProtNLM"/>
    </source>
</evidence>
<reference evidence="2 3" key="1">
    <citation type="journal article" date="2016" name="Nat. Commun.">
        <title>Thousands of microbial genomes shed light on interconnected biogeochemical processes in an aquifer system.</title>
        <authorList>
            <person name="Anantharaman K."/>
            <person name="Brown C.T."/>
            <person name="Hug L.A."/>
            <person name="Sharon I."/>
            <person name="Castelle C.J."/>
            <person name="Probst A.J."/>
            <person name="Thomas B.C."/>
            <person name="Singh A."/>
            <person name="Wilkins M.J."/>
            <person name="Karaoz U."/>
            <person name="Brodie E.L."/>
            <person name="Williams K.H."/>
            <person name="Hubbard S.S."/>
            <person name="Banfield J.F."/>
        </authorList>
    </citation>
    <scope>NUCLEOTIDE SEQUENCE [LARGE SCALE GENOMIC DNA]</scope>
</reference>
<dbReference type="InterPro" id="IPR012902">
    <property type="entry name" value="N_methyl_site"/>
</dbReference>
<dbReference type="EMBL" id="MHWD01000025">
    <property type="protein sequence ID" value="OHB03188.1"/>
    <property type="molecule type" value="Genomic_DNA"/>
</dbReference>
<dbReference type="InterPro" id="IPR045584">
    <property type="entry name" value="Pilin-like"/>
</dbReference>
<protein>
    <recommendedName>
        <fullName evidence="4">General secretion pathway GspH domain-containing protein</fullName>
    </recommendedName>
</protein>
<dbReference type="SUPFAM" id="SSF54523">
    <property type="entry name" value="Pili subunits"/>
    <property type="match status" value="1"/>
</dbReference>
<keyword evidence="1" id="KW-0472">Membrane</keyword>
<comment type="caution">
    <text evidence="2">The sequence shown here is derived from an EMBL/GenBank/DDBJ whole genome shotgun (WGS) entry which is preliminary data.</text>
</comment>
<accession>A0A1G2U0Z1</accession>
<name>A0A1G2U0Z1_9BACT</name>
<evidence type="ECO:0000313" key="2">
    <source>
        <dbReference type="EMBL" id="OHB03188.1"/>
    </source>
</evidence>
<gene>
    <name evidence="2" type="ORF">A2920_02340</name>
</gene>